<dbReference type="PROSITE" id="PS51277">
    <property type="entry name" value="BURP"/>
    <property type="match status" value="1"/>
</dbReference>
<dbReference type="AlphaFoldDB" id="A0A9D4U2F0"/>
<comment type="caution">
    <text evidence="2">The sequence shown here is derived from an EMBL/GenBank/DDBJ whole genome shotgun (WGS) entry which is preliminary data.</text>
</comment>
<name>A0A9D4U2F0_ADICA</name>
<gene>
    <name evidence="2" type="ORF">GOP47_0024590</name>
</gene>
<evidence type="ECO:0000313" key="3">
    <source>
        <dbReference type="Proteomes" id="UP000886520"/>
    </source>
</evidence>
<dbReference type="Pfam" id="PF03181">
    <property type="entry name" value="BURP"/>
    <property type="match status" value="1"/>
</dbReference>
<proteinExistence type="predicted"/>
<evidence type="ECO:0000313" key="2">
    <source>
        <dbReference type="EMBL" id="KAI5060170.1"/>
    </source>
</evidence>
<dbReference type="OrthoDB" id="1909293at2759"/>
<accession>A0A9D4U2F0</accession>
<dbReference type="PANTHER" id="PTHR31236">
    <property type="entry name" value="BURP DOMAIN PROTEIN USPL1-LIKE"/>
    <property type="match status" value="1"/>
</dbReference>
<feature type="domain" description="BURP" evidence="1">
    <location>
        <begin position="145"/>
        <end position="351"/>
    </location>
</feature>
<dbReference type="InterPro" id="IPR004873">
    <property type="entry name" value="BURP_dom"/>
</dbReference>
<keyword evidence="3" id="KW-1185">Reference proteome</keyword>
<protein>
    <recommendedName>
        <fullName evidence="1">BURP domain-containing protein</fullName>
    </recommendedName>
</protein>
<reference evidence="2" key="1">
    <citation type="submission" date="2021-01" db="EMBL/GenBank/DDBJ databases">
        <title>Adiantum capillus-veneris genome.</title>
        <authorList>
            <person name="Fang Y."/>
            <person name="Liao Q."/>
        </authorList>
    </citation>
    <scope>NUCLEOTIDE SEQUENCE</scope>
    <source>
        <strain evidence="2">H3</strain>
        <tissue evidence="2">Leaf</tissue>
    </source>
</reference>
<sequence length="351" mass="38627">MPLQVASMGTSPLQLPLPTSKFDRPKMKMQVFHQKKLLPTFAHYALLIAGAILAMPDGGISDASVDIPPILSECFTPLSPSQAATWAEELLKQKPINNVPTFCKEAGFLCDEQVEASSNLLYSFSTYRFANTNETHLQANLESLFFKESLLSLGSLLQLPSFQEPPLPMRAFLPPSLRPLLFDPPTSLLPQVLLPFGFHASSPLALSMQHTLHLCTSPPIHHETKACVPTFEGMLHFATSAIGTTDVVVLSNPILPPQQIVAVVRLEEVAKGVAISCHNMMFPFQVFYCHHIKGTKVFKATLQMELGDNVKNISALASCHPHESSSISHKLANSELLCHWNYGDNIVWVPL</sequence>
<dbReference type="InterPro" id="IPR044816">
    <property type="entry name" value="BURP"/>
</dbReference>
<dbReference type="EMBL" id="JABFUD020000024">
    <property type="protein sequence ID" value="KAI5060170.1"/>
    <property type="molecule type" value="Genomic_DNA"/>
</dbReference>
<evidence type="ECO:0000259" key="1">
    <source>
        <dbReference type="PROSITE" id="PS51277"/>
    </source>
</evidence>
<organism evidence="2 3">
    <name type="scientific">Adiantum capillus-veneris</name>
    <name type="common">Maidenhair fern</name>
    <dbReference type="NCBI Taxonomy" id="13818"/>
    <lineage>
        <taxon>Eukaryota</taxon>
        <taxon>Viridiplantae</taxon>
        <taxon>Streptophyta</taxon>
        <taxon>Embryophyta</taxon>
        <taxon>Tracheophyta</taxon>
        <taxon>Polypodiopsida</taxon>
        <taxon>Polypodiidae</taxon>
        <taxon>Polypodiales</taxon>
        <taxon>Pteridineae</taxon>
        <taxon>Pteridaceae</taxon>
        <taxon>Vittarioideae</taxon>
        <taxon>Adiantum</taxon>
    </lineage>
</organism>
<dbReference type="Proteomes" id="UP000886520">
    <property type="component" value="Chromosome 24"/>
</dbReference>
<dbReference type="SMART" id="SM01045">
    <property type="entry name" value="BURP"/>
    <property type="match status" value="1"/>
</dbReference>
<dbReference type="PANTHER" id="PTHR31236:SF45">
    <property type="entry name" value="BURP DOMAIN-CONTAINING PROTEIN"/>
    <property type="match status" value="1"/>
</dbReference>